<evidence type="ECO:0000313" key="3">
    <source>
        <dbReference type="WBParaSite" id="PSU_v2.g3204.t1"/>
    </source>
</evidence>
<keyword evidence="1" id="KW-0812">Transmembrane</keyword>
<keyword evidence="1" id="KW-0472">Membrane</keyword>
<name>A0A914YSS1_9BILA</name>
<feature type="transmembrane region" description="Helical" evidence="1">
    <location>
        <begin position="165"/>
        <end position="184"/>
    </location>
</feature>
<keyword evidence="2" id="KW-1185">Reference proteome</keyword>
<protein>
    <submittedName>
        <fullName evidence="3">Uncharacterized protein</fullName>
    </submittedName>
</protein>
<dbReference type="Proteomes" id="UP000887577">
    <property type="component" value="Unplaced"/>
</dbReference>
<evidence type="ECO:0000256" key="1">
    <source>
        <dbReference type="SAM" id="Phobius"/>
    </source>
</evidence>
<evidence type="ECO:0000313" key="2">
    <source>
        <dbReference type="Proteomes" id="UP000887577"/>
    </source>
</evidence>
<proteinExistence type="predicted"/>
<reference evidence="3" key="1">
    <citation type="submission" date="2022-11" db="UniProtKB">
        <authorList>
            <consortium name="WormBaseParasite"/>
        </authorList>
    </citation>
    <scope>IDENTIFICATION</scope>
</reference>
<dbReference type="AlphaFoldDB" id="A0A914YSS1"/>
<feature type="transmembrane region" description="Helical" evidence="1">
    <location>
        <begin position="30"/>
        <end position="50"/>
    </location>
</feature>
<organism evidence="2 3">
    <name type="scientific">Panagrolaimus superbus</name>
    <dbReference type="NCBI Taxonomy" id="310955"/>
    <lineage>
        <taxon>Eukaryota</taxon>
        <taxon>Metazoa</taxon>
        <taxon>Ecdysozoa</taxon>
        <taxon>Nematoda</taxon>
        <taxon>Chromadorea</taxon>
        <taxon>Rhabditida</taxon>
        <taxon>Tylenchina</taxon>
        <taxon>Panagrolaimomorpha</taxon>
        <taxon>Panagrolaimoidea</taxon>
        <taxon>Panagrolaimidae</taxon>
        <taxon>Panagrolaimus</taxon>
    </lineage>
</organism>
<feature type="transmembrane region" description="Helical" evidence="1">
    <location>
        <begin position="205"/>
        <end position="229"/>
    </location>
</feature>
<sequence length="237" mass="28140">MPKSKLFKPACCPCKCTVFSSVQHLNTERLYCSIWLISWTLLFIHLSIFYECFKSMESDNGDLLDNKTLFEPCNISGIISFEELQRMNNTKKELINIKISLLKLENFYPKHATQIQPFFDSIFSNISQIQKVLKSQKEMRQICYYRNLQSFAKFTIIRATQLICLPLICIFFTWYLTMFIILTHKFQSKFVEFSYKKLFQLIRKTFFITLFVLFLISDSLCIVVILTLLKDFDDYVK</sequence>
<keyword evidence="1" id="KW-1133">Transmembrane helix</keyword>
<accession>A0A914YSS1</accession>
<dbReference type="WBParaSite" id="PSU_v2.g3204.t1">
    <property type="protein sequence ID" value="PSU_v2.g3204.t1"/>
    <property type="gene ID" value="PSU_v2.g3204"/>
</dbReference>